<keyword evidence="1" id="KW-0812">Transmembrane</keyword>
<dbReference type="Proteomes" id="UP001596244">
    <property type="component" value="Unassembled WGS sequence"/>
</dbReference>
<feature type="transmembrane region" description="Helical" evidence="1">
    <location>
        <begin position="199"/>
        <end position="222"/>
    </location>
</feature>
<keyword evidence="1" id="KW-1133">Transmembrane helix</keyword>
<sequence length="233" mass="25993">MAVGAGPPVSMALYSPEHWAALLVIAVATPLFVRAARRGSGRWMVLAGWVLLAISVAWGLWDLRPSVFDIQRSLPLQLSDLARLTTSLALITGDWRWIAPTYYWGLTLNVQSLLTPDLSYAVDPRLEYHMYWLLHGAVLIAPIALVWGRGHRPTWAWYRYTWLLSLGWMATTMLVNVATDSNYGYLNGTPPGRSLLDVMGPWPTYLAVGCGALGVVWAGMTWPWGRLRRSRSG</sequence>
<evidence type="ECO:0000256" key="1">
    <source>
        <dbReference type="SAM" id="Phobius"/>
    </source>
</evidence>
<comment type="caution">
    <text evidence="2">The sequence shown here is derived from an EMBL/GenBank/DDBJ whole genome shotgun (WGS) entry which is preliminary data.</text>
</comment>
<reference evidence="3" key="1">
    <citation type="journal article" date="2019" name="Int. J. Syst. Evol. Microbiol.">
        <title>The Global Catalogue of Microorganisms (GCM) 10K type strain sequencing project: providing services to taxonomists for standard genome sequencing and annotation.</title>
        <authorList>
            <consortium name="The Broad Institute Genomics Platform"/>
            <consortium name="The Broad Institute Genome Sequencing Center for Infectious Disease"/>
            <person name="Wu L."/>
            <person name="Ma J."/>
        </authorList>
    </citation>
    <scope>NUCLEOTIDE SEQUENCE [LARGE SCALE GENOMIC DNA]</scope>
    <source>
        <strain evidence="3">CCUG 51943</strain>
    </source>
</reference>
<protein>
    <submittedName>
        <fullName evidence="2">TIGR02206 family membrane protein</fullName>
    </submittedName>
</protein>
<keyword evidence="1" id="KW-0472">Membrane</keyword>
<dbReference type="Pfam" id="PF14808">
    <property type="entry name" value="TMEM164"/>
    <property type="match status" value="1"/>
</dbReference>
<feature type="transmembrane region" description="Helical" evidence="1">
    <location>
        <begin position="160"/>
        <end position="179"/>
    </location>
</feature>
<feature type="transmembrane region" description="Helical" evidence="1">
    <location>
        <begin position="18"/>
        <end position="36"/>
    </location>
</feature>
<proteinExistence type="predicted"/>
<keyword evidence="3" id="KW-1185">Reference proteome</keyword>
<dbReference type="InterPro" id="IPR011737">
    <property type="entry name" value="CHP02206_TP0381"/>
</dbReference>
<gene>
    <name evidence="2" type="ORF">ACFPUZ_08790</name>
</gene>
<dbReference type="RefSeq" id="WP_377001549.1">
    <property type="nucleotide sequence ID" value="NZ_JBHSQE010000009.1"/>
</dbReference>
<accession>A0ABW1QBV8</accession>
<evidence type="ECO:0000313" key="3">
    <source>
        <dbReference type="Proteomes" id="UP001596244"/>
    </source>
</evidence>
<organism evidence="2 3">
    <name type="scientific">Corynebacterium nasicanis</name>
    <dbReference type="NCBI Taxonomy" id="1448267"/>
    <lineage>
        <taxon>Bacteria</taxon>
        <taxon>Bacillati</taxon>
        <taxon>Actinomycetota</taxon>
        <taxon>Actinomycetes</taxon>
        <taxon>Mycobacteriales</taxon>
        <taxon>Corynebacteriaceae</taxon>
        <taxon>Corynebacterium</taxon>
    </lineage>
</organism>
<dbReference type="EMBL" id="JBHSQE010000009">
    <property type="protein sequence ID" value="MFC6146902.1"/>
    <property type="molecule type" value="Genomic_DNA"/>
</dbReference>
<dbReference type="NCBIfam" id="TIGR02206">
    <property type="entry name" value="intg_mem_TP0381"/>
    <property type="match status" value="1"/>
</dbReference>
<name>A0ABW1QBV8_9CORY</name>
<feature type="transmembrane region" description="Helical" evidence="1">
    <location>
        <begin position="130"/>
        <end position="148"/>
    </location>
</feature>
<evidence type="ECO:0000313" key="2">
    <source>
        <dbReference type="EMBL" id="MFC6146902.1"/>
    </source>
</evidence>
<feature type="transmembrane region" description="Helical" evidence="1">
    <location>
        <begin position="43"/>
        <end position="61"/>
    </location>
</feature>